<proteinExistence type="predicted"/>
<keyword evidence="1" id="KW-1133">Transmembrane helix</keyword>
<dbReference type="Proteomes" id="UP000623967">
    <property type="component" value="Unassembled WGS sequence"/>
</dbReference>
<feature type="transmembrane region" description="Helical" evidence="1">
    <location>
        <begin position="6"/>
        <end position="28"/>
    </location>
</feature>
<evidence type="ECO:0000313" key="2">
    <source>
        <dbReference type="EMBL" id="MBL4951080.1"/>
    </source>
</evidence>
<dbReference type="EMBL" id="JAESWB010000025">
    <property type="protein sequence ID" value="MBL4951080.1"/>
    <property type="molecule type" value="Genomic_DNA"/>
</dbReference>
<evidence type="ECO:0000256" key="1">
    <source>
        <dbReference type="SAM" id="Phobius"/>
    </source>
</evidence>
<gene>
    <name evidence="2" type="ORF">JK635_02345</name>
</gene>
<evidence type="ECO:0000313" key="3">
    <source>
        <dbReference type="Proteomes" id="UP000623967"/>
    </source>
</evidence>
<comment type="caution">
    <text evidence="2">The sequence shown here is derived from an EMBL/GenBank/DDBJ whole genome shotgun (WGS) entry which is preliminary data.</text>
</comment>
<keyword evidence="1" id="KW-0812">Transmembrane</keyword>
<accession>A0ABS1TIE1</accession>
<feature type="transmembrane region" description="Helical" evidence="1">
    <location>
        <begin position="40"/>
        <end position="61"/>
    </location>
</feature>
<organism evidence="2 3">
    <name type="scientific">Neobacillus paridis</name>
    <dbReference type="NCBI Taxonomy" id="2803862"/>
    <lineage>
        <taxon>Bacteria</taxon>
        <taxon>Bacillati</taxon>
        <taxon>Bacillota</taxon>
        <taxon>Bacilli</taxon>
        <taxon>Bacillales</taxon>
        <taxon>Bacillaceae</taxon>
        <taxon>Neobacillus</taxon>
    </lineage>
</organism>
<keyword evidence="1" id="KW-0472">Membrane</keyword>
<reference evidence="2 3" key="1">
    <citation type="submission" date="2021-01" db="EMBL/GenBank/DDBJ databases">
        <title>Genome public.</title>
        <authorList>
            <person name="Liu C."/>
            <person name="Sun Q."/>
        </authorList>
    </citation>
    <scope>NUCLEOTIDE SEQUENCE [LARGE SCALE GENOMIC DNA]</scope>
    <source>
        <strain evidence="2 3">YIM B02564</strain>
    </source>
</reference>
<feature type="transmembrane region" description="Helical" evidence="1">
    <location>
        <begin position="73"/>
        <end position="93"/>
    </location>
</feature>
<protein>
    <submittedName>
        <fullName evidence="2">Uncharacterized protein</fullName>
    </submittedName>
</protein>
<keyword evidence="3" id="KW-1185">Reference proteome</keyword>
<sequence length="98" mass="11168">MLKLLSSLLIYLVESVVFGTLTYFMIYILSYKNWRPRTTLIGLCLLWVGFIFNIVYTGLMGWNFTPASDLESFLDSITFVIAVLSLGLIYIGLNKISK</sequence>
<dbReference type="RefSeq" id="WP_202652052.1">
    <property type="nucleotide sequence ID" value="NZ_JAESWB010000025.1"/>
</dbReference>
<name>A0ABS1TIE1_9BACI</name>